<proteinExistence type="predicted"/>
<evidence type="ECO:0000313" key="2">
    <source>
        <dbReference type="EMBL" id="GHC44556.1"/>
    </source>
</evidence>
<dbReference type="AlphaFoldDB" id="A0A918TG30"/>
<dbReference type="SUPFAM" id="SSF55486">
    <property type="entry name" value="Metalloproteases ('zincins'), catalytic domain"/>
    <property type="match status" value="1"/>
</dbReference>
<comment type="caution">
    <text evidence="2">The sequence shown here is derived from an EMBL/GenBank/DDBJ whole genome shotgun (WGS) entry which is preliminary data.</text>
</comment>
<reference evidence="2" key="2">
    <citation type="submission" date="2020-09" db="EMBL/GenBank/DDBJ databases">
        <authorList>
            <person name="Sun Q."/>
            <person name="Ohkuma M."/>
        </authorList>
    </citation>
    <scope>NUCLEOTIDE SEQUENCE</scope>
    <source>
        <strain evidence="2">JCM 4633</strain>
    </source>
</reference>
<accession>A0A918TG30</accession>
<feature type="chain" id="PRO_5036725315" description="Metalloprotease" evidence="1">
    <location>
        <begin position="28"/>
        <end position="230"/>
    </location>
</feature>
<dbReference type="RefSeq" id="WP_190109290.1">
    <property type="nucleotide sequence ID" value="NZ_BMVB01000005.1"/>
</dbReference>
<evidence type="ECO:0008006" key="4">
    <source>
        <dbReference type="Google" id="ProtNLM"/>
    </source>
</evidence>
<dbReference type="Proteomes" id="UP000646244">
    <property type="component" value="Unassembled WGS sequence"/>
</dbReference>
<dbReference type="PROSITE" id="PS51257">
    <property type="entry name" value="PROKAR_LIPOPROTEIN"/>
    <property type="match status" value="1"/>
</dbReference>
<sequence>MAQYRNWLMAVTICLPLALTGCSDAAAADKSVAAAVGKRGARSAAPDSDTAWMSEAKDAVNVVNDFWQKNWNAYFTGAYTPPRVAGTYTPGSPGAPACGGEPAPPDNAFYCPAGDFLAWDGKLMRDGYAQGDSWVYLVIAHEWGHAVQNRVLGLKAVAQELQADCLAGATLFGSDNLRFEPGDTEELSAALTGLADATPWTSSQDHGNAEQRISAFNRGGQGGVKACLPV</sequence>
<name>A0A918TG30_STRCJ</name>
<evidence type="ECO:0000313" key="3">
    <source>
        <dbReference type="Proteomes" id="UP000646244"/>
    </source>
</evidence>
<gene>
    <name evidence="2" type="ORF">GCM10010507_19510</name>
</gene>
<dbReference type="EMBL" id="BMVB01000005">
    <property type="protein sequence ID" value="GHC44556.1"/>
    <property type="molecule type" value="Genomic_DNA"/>
</dbReference>
<organism evidence="2 3">
    <name type="scientific">Streptomyces cinnamoneus</name>
    <name type="common">Streptoverticillium cinnamoneum</name>
    <dbReference type="NCBI Taxonomy" id="53446"/>
    <lineage>
        <taxon>Bacteria</taxon>
        <taxon>Bacillati</taxon>
        <taxon>Actinomycetota</taxon>
        <taxon>Actinomycetes</taxon>
        <taxon>Kitasatosporales</taxon>
        <taxon>Streptomycetaceae</taxon>
        <taxon>Streptomyces</taxon>
        <taxon>Streptomyces cinnamoneus group</taxon>
    </lineage>
</organism>
<keyword evidence="1" id="KW-0732">Signal</keyword>
<protein>
    <recommendedName>
        <fullName evidence="4">Metalloprotease</fullName>
    </recommendedName>
</protein>
<evidence type="ECO:0000256" key="1">
    <source>
        <dbReference type="SAM" id="SignalP"/>
    </source>
</evidence>
<feature type="signal peptide" evidence="1">
    <location>
        <begin position="1"/>
        <end position="27"/>
    </location>
</feature>
<reference evidence="2" key="1">
    <citation type="journal article" date="2014" name="Int. J. Syst. Evol. Microbiol.">
        <title>Complete genome sequence of Corynebacterium casei LMG S-19264T (=DSM 44701T), isolated from a smear-ripened cheese.</title>
        <authorList>
            <consortium name="US DOE Joint Genome Institute (JGI-PGF)"/>
            <person name="Walter F."/>
            <person name="Albersmeier A."/>
            <person name="Kalinowski J."/>
            <person name="Ruckert C."/>
        </authorList>
    </citation>
    <scope>NUCLEOTIDE SEQUENCE</scope>
    <source>
        <strain evidence="2">JCM 4633</strain>
    </source>
</reference>